<dbReference type="PANTHER" id="PTHR12289:SF41">
    <property type="entry name" value="FAILED AXON CONNECTIONS-RELATED"/>
    <property type="match status" value="1"/>
</dbReference>
<comment type="caution">
    <text evidence="10">The sequence shown here is derived from an EMBL/GenBank/DDBJ whole genome shotgun (WGS) entry which is preliminary data.</text>
</comment>
<evidence type="ECO:0000313" key="10">
    <source>
        <dbReference type="EMBL" id="GBE82190.1"/>
    </source>
</evidence>
<gene>
    <name evidence="10" type="ORF">SCP_0405710</name>
</gene>
<comment type="subcellular location">
    <subcellularLocation>
        <location evidence="1">Mitochondrion outer membrane</location>
    </subcellularLocation>
</comment>
<feature type="compositionally biased region" description="Acidic residues" evidence="7">
    <location>
        <begin position="361"/>
        <end position="388"/>
    </location>
</feature>
<keyword evidence="3" id="KW-1000">Mitochondrion outer membrane</keyword>
<feature type="domain" description="Mitochondrial outer membrane transport complex Sam37/metaxin N-terminal" evidence="9">
    <location>
        <begin position="26"/>
        <end position="149"/>
    </location>
</feature>
<keyword evidence="5" id="KW-0496">Mitochondrion</keyword>
<reference evidence="10 11" key="1">
    <citation type="journal article" date="2018" name="Sci. Rep.">
        <title>Genome sequence of the cauliflower mushroom Sparassis crispa (Hanabiratake) and its association with beneficial usage.</title>
        <authorList>
            <person name="Kiyama R."/>
            <person name="Furutani Y."/>
            <person name="Kawaguchi K."/>
            <person name="Nakanishi T."/>
        </authorList>
    </citation>
    <scope>NUCLEOTIDE SEQUENCE [LARGE SCALE GENOMIC DNA]</scope>
</reference>
<dbReference type="EMBL" id="BFAD01000004">
    <property type="protein sequence ID" value="GBE82190.1"/>
    <property type="molecule type" value="Genomic_DNA"/>
</dbReference>
<dbReference type="InParanoid" id="A0A401GJ04"/>
<evidence type="ECO:0000256" key="2">
    <source>
        <dbReference type="ARBA" id="ARBA00022448"/>
    </source>
</evidence>
<dbReference type="RefSeq" id="XP_027613103.1">
    <property type="nucleotide sequence ID" value="XM_027757302.1"/>
</dbReference>
<dbReference type="STRING" id="139825.A0A401GJ04"/>
<dbReference type="GO" id="GO:0001401">
    <property type="term" value="C:SAM complex"/>
    <property type="evidence" value="ECO:0007669"/>
    <property type="project" value="InterPro"/>
</dbReference>
<dbReference type="CDD" id="cd03054">
    <property type="entry name" value="GST_N_Metaxin"/>
    <property type="match status" value="1"/>
</dbReference>
<organism evidence="10 11">
    <name type="scientific">Sparassis crispa</name>
    <dbReference type="NCBI Taxonomy" id="139825"/>
    <lineage>
        <taxon>Eukaryota</taxon>
        <taxon>Fungi</taxon>
        <taxon>Dikarya</taxon>
        <taxon>Basidiomycota</taxon>
        <taxon>Agaricomycotina</taxon>
        <taxon>Agaricomycetes</taxon>
        <taxon>Polyporales</taxon>
        <taxon>Sparassidaceae</taxon>
        <taxon>Sparassis</taxon>
    </lineage>
</organism>
<dbReference type="AlphaFoldDB" id="A0A401GJ04"/>
<protein>
    <recommendedName>
        <fullName evidence="9">Mitochondrial outer membrane transport complex Sam37/metaxin N-terminal domain-containing protein</fullName>
    </recommendedName>
</protein>
<feature type="region of interest" description="Disordered" evidence="7">
    <location>
        <begin position="360"/>
        <end position="388"/>
    </location>
</feature>
<dbReference type="GO" id="GO:0015031">
    <property type="term" value="P:protein transport"/>
    <property type="evidence" value="ECO:0007669"/>
    <property type="project" value="UniProtKB-KW"/>
</dbReference>
<keyword evidence="6 8" id="KW-0472">Membrane</keyword>
<sequence length="388" mass="43677">MSHTASQVVLHIWPSQDSALSFDPSCVAALLYLQLAIPGLFALQYCTNPDLSPSGQLPFLTHGMHNASTLPAIIKYVNHLEGARDLDESLDSLEKAQNTARLAHVQSEYGDLVAHMMYSLNANWWKTTRPALVSILPLPQRYYVPARLRNSHKPRLEFAGLWDVPGIEYEDEDDDHFSFRKIKRSRRASTQEKLKRTFEREKVIEKARAFFGIYAKLLADRPLFHLHDRPTSLDVAFAAHTHILTKLPFANPLLQTVLRDSYPSLVVHANTVLSIALPEAQSLPQAVQPSMDISFSSLIPWPRHSAPKPKTSAKTDEEVRRFRNLRWAFIGLSVAASVVYLYSMAGLVTVKVVYPERDAEVGEADGLQDVEDEELEEETEEEGPADVE</sequence>
<evidence type="ECO:0000256" key="7">
    <source>
        <dbReference type="SAM" id="MobiDB-lite"/>
    </source>
</evidence>
<proteinExistence type="predicted"/>
<accession>A0A401GJ04</accession>
<evidence type="ECO:0000256" key="8">
    <source>
        <dbReference type="SAM" id="Phobius"/>
    </source>
</evidence>
<dbReference type="OrthoDB" id="5835136at2759"/>
<keyword evidence="8" id="KW-1133">Transmembrane helix</keyword>
<dbReference type="InterPro" id="IPR050931">
    <property type="entry name" value="Mito_Protein_Transport_Metaxin"/>
</dbReference>
<keyword evidence="2" id="KW-0813">Transport</keyword>
<evidence type="ECO:0000256" key="6">
    <source>
        <dbReference type="ARBA" id="ARBA00023136"/>
    </source>
</evidence>
<evidence type="ECO:0000259" key="9">
    <source>
        <dbReference type="Pfam" id="PF10568"/>
    </source>
</evidence>
<keyword evidence="4" id="KW-0653">Protein transport</keyword>
<dbReference type="GO" id="GO:0007005">
    <property type="term" value="P:mitochondrion organization"/>
    <property type="evidence" value="ECO:0007669"/>
    <property type="project" value="TreeGrafter"/>
</dbReference>
<dbReference type="InterPro" id="IPR019564">
    <property type="entry name" value="Sam37/metaxin_N"/>
</dbReference>
<dbReference type="FunCoup" id="A0A401GJ04">
    <property type="interactions" value="161"/>
</dbReference>
<dbReference type="Pfam" id="PF10568">
    <property type="entry name" value="Tom37"/>
    <property type="match status" value="1"/>
</dbReference>
<name>A0A401GJ04_9APHY</name>
<evidence type="ECO:0000313" key="11">
    <source>
        <dbReference type="Proteomes" id="UP000287166"/>
    </source>
</evidence>
<dbReference type="PANTHER" id="PTHR12289">
    <property type="entry name" value="METAXIN RELATED"/>
    <property type="match status" value="1"/>
</dbReference>
<evidence type="ECO:0000256" key="5">
    <source>
        <dbReference type="ARBA" id="ARBA00023128"/>
    </source>
</evidence>
<dbReference type="Proteomes" id="UP000287166">
    <property type="component" value="Unassembled WGS sequence"/>
</dbReference>
<evidence type="ECO:0000256" key="1">
    <source>
        <dbReference type="ARBA" id="ARBA00004294"/>
    </source>
</evidence>
<evidence type="ECO:0000256" key="4">
    <source>
        <dbReference type="ARBA" id="ARBA00022927"/>
    </source>
</evidence>
<keyword evidence="11" id="KW-1185">Reference proteome</keyword>
<keyword evidence="8" id="KW-0812">Transmembrane</keyword>
<dbReference type="GeneID" id="38779107"/>
<feature type="transmembrane region" description="Helical" evidence="8">
    <location>
        <begin position="327"/>
        <end position="348"/>
    </location>
</feature>
<evidence type="ECO:0000256" key="3">
    <source>
        <dbReference type="ARBA" id="ARBA00022787"/>
    </source>
</evidence>